<dbReference type="GO" id="GO:0003677">
    <property type="term" value="F:DNA binding"/>
    <property type="evidence" value="ECO:0007669"/>
    <property type="project" value="InterPro"/>
</dbReference>
<dbReference type="InterPro" id="IPR004401">
    <property type="entry name" value="YbaB/EbfC"/>
</dbReference>
<dbReference type="EMBL" id="PCRO01000027">
    <property type="protein sequence ID" value="PIP22786.1"/>
    <property type="molecule type" value="Genomic_DNA"/>
</dbReference>
<dbReference type="Gene3D" id="3.30.1310.10">
    <property type="entry name" value="Nucleoid-associated protein YbaB-like domain"/>
    <property type="match status" value="1"/>
</dbReference>
<evidence type="ECO:0000313" key="2">
    <source>
        <dbReference type="Proteomes" id="UP000229976"/>
    </source>
</evidence>
<dbReference type="InterPro" id="IPR036894">
    <property type="entry name" value="YbaB-like_sf"/>
</dbReference>
<organism evidence="1 2">
    <name type="scientific">Candidatus Nealsonbacteria bacterium CG23_combo_of_CG06-09_8_20_14_all_39_17</name>
    <dbReference type="NCBI Taxonomy" id="1974722"/>
    <lineage>
        <taxon>Bacteria</taxon>
        <taxon>Candidatus Nealsoniibacteriota</taxon>
    </lineage>
</organism>
<accession>A0A2G9YU72</accession>
<proteinExistence type="predicted"/>
<name>A0A2G9YU72_9BACT</name>
<evidence type="ECO:0000313" key="1">
    <source>
        <dbReference type="EMBL" id="PIP22786.1"/>
    </source>
</evidence>
<dbReference type="Pfam" id="PF02575">
    <property type="entry name" value="YbaB_DNA_bd"/>
    <property type="match status" value="1"/>
</dbReference>
<gene>
    <name evidence="1" type="ORF">COX37_02235</name>
</gene>
<sequence>MFDQLKNLGKMREIQNILSKERVTVERDGIKVTVNGKMEMEEIILSPDMEKGKQERILKDCINEAVKKIQFSAAQKMSQMGGF</sequence>
<dbReference type="Proteomes" id="UP000229976">
    <property type="component" value="Unassembled WGS sequence"/>
</dbReference>
<dbReference type="AlphaFoldDB" id="A0A2G9YU72"/>
<reference evidence="1 2" key="1">
    <citation type="submission" date="2017-09" db="EMBL/GenBank/DDBJ databases">
        <title>Depth-based differentiation of microbial function through sediment-hosted aquifers and enrichment of novel symbionts in the deep terrestrial subsurface.</title>
        <authorList>
            <person name="Probst A.J."/>
            <person name="Ladd B."/>
            <person name="Jarett J.K."/>
            <person name="Geller-Mcgrath D.E."/>
            <person name="Sieber C.M."/>
            <person name="Emerson J.B."/>
            <person name="Anantharaman K."/>
            <person name="Thomas B.C."/>
            <person name="Malmstrom R."/>
            <person name="Stieglmeier M."/>
            <person name="Klingl A."/>
            <person name="Woyke T."/>
            <person name="Ryan C.M."/>
            <person name="Banfield J.F."/>
        </authorList>
    </citation>
    <scope>NUCLEOTIDE SEQUENCE [LARGE SCALE GENOMIC DNA]</scope>
    <source>
        <strain evidence="1">CG23_combo_of_CG06-09_8_20_14_all_39_17</strain>
    </source>
</reference>
<evidence type="ECO:0008006" key="3">
    <source>
        <dbReference type="Google" id="ProtNLM"/>
    </source>
</evidence>
<dbReference type="SUPFAM" id="SSF82607">
    <property type="entry name" value="YbaB-like"/>
    <property type="match status" value="1"/>
</dbReference>
<comment type="caution">
    <text evidence="1">The sequence shown here is derived from an EMBL/GenBank/DDBJ whole genome shotgun (WGS) entry which is preliminary data.</text>
</comment>
<protein>
    <recommendedName>
        <fullName evidence="3">Nucleoid-associated protein, YbaB/EbfC family</fullName>
    </recommendedName>
</protein>